<gene>
    <name evidence="1" type="ORF">AN396_11000</name>
</gene>
<dbReference type="Proteomes" id="UP000188605">
    <property type="component" value="Unassembled WGS sequence"/>
</dbReference>
<name>A0ACC8X8J6_9FIRM</name>
<evidence type="ECO:0000313" key="2">
    <source>
        <dbReference type="Proteomes" id="UP000188605"/>
    </source>
</evidence>
<sequence length="374" mass="44255">MIRGKKVRLYPTPEQENLFWQFAGTARHIYNFTLNRQIENRKAGGKFISDGEIRKEITQLKKTDKYKWLKEISNNVPKQAVKDCCNAYKRFFNKQAKIPKFKSRKKSKPSFYNDSSKLKVEKNKVWLEKIGWIKIAENIIPISPYKYTNPRIIFDGKYWYISIGLKKDFEKIELSQEVIGIDLGIKMLAVCSNGMKSKNINKTKIVKKLEKRLRRLQRKISNKYEMNKNGKEYAKTSNIIKLEKQIRLLFRKLANIRLNHIHQETTKIVKIKPSKIVMETLNIKGMMKNKYLAKAVQNQCLYEFKRQIKYKCENYRIEFVEANRWFASSKICSKCKNKKPILSLSERIYKCEECGLEIDRDLNASINLSNYKVS</sequence>
<organism evidence="1 2">
    <name type="scientific">Candidatus Epulonipiscium fishelsonii</name>
    <dbReference type="NCBI Taxonomy" id="77094"/>
    <lineage>
        <taxon>Bacteria</taxon>
        <taxon>Bacillati</taxon>
        <taxon>Bacillota</taxon>
        <taxon>Clostridia</taxon>
        <taxon>Lachnospirales</taxon>
        <taxon>Lachnospiraceae</taxon>
        <taxon>Candidatus Epulonipiscium</taxon>
    </lineage>
</organism>
<keyword evidence="2" id="KW-1185">Reference proteome</keyword>
<dbReference type="EMBL" id="LJDB01000090">
    <property type="protein sequence ID" value="ONI38293.1"/>
    <property type="molecule type" value="Genomic_DNA"/>
</dbReference>
<proteinExistence type="predicted"/>
<comment type="caution">
    <text evidence="1">The sequence shown here is derived from an EMBL/GenBank/DDBJ whole genome shotgun (WGS) entry which is preliminary data.</text>
</comment>
<accession>A0ACC8X8J6</accession>
<protein>
    <submittedName>
        <fullName evidence="1">Transposase</fullName>
    </submittedName>
</protein>
<evidence type="ECO:0000313" key="1">
    <source>
        <dbReference type="EMBL" id="ONI38293.1"/>
    </source>
</evidence>
<reference evidence="1" key="1">
    <citation type="submission" date="2016-08" db="EMBL/GenBank/DDBJ databases">
        <authorList>
            <person name="Ngugi D.K."/>
            <person name="Miyake S."/>
            <person name="Stingl U."/>
        </authorList>
    </citation>
    <scope>NUCLEOTIDE SEQUENCE</scope>
    <source>
        <strain evidence="1">SCG-B11WGA-EpuloA1</strain>
    </source>
</reference>